<dbReference type="InterPro" id="IPR025668">
    <property type="entry name" value="Tnp_DDE_dom"/>
</dbReference>
<evidence type="ECO:0000313" key="5">
    <source>
        <dbReference type="Proteomes" id="UP000245124"/>
    </source>
</evidence>
<gene>
    <name evidence="4" type="ORF">NIES4072_69340</name>
</gene>
<organism evidence="4 5">
    <name type="scientific">Nostoc commune NIES-4072</name>
    <dbReference type="NCBI Taxonomy" id="2005467"/>
    <lineage>
        <taxon>Bacteria</taxon>
        <taxon>Bacillati</taxon>
        <taxon>Cyanobacteriota</taxon>
        <taxon>Cyanophyceae</taxon>
        <taxon>Nostocales</taxon>
        <taxon>Nostocaceae</taxon>
        <taxon>Nostoc</taxon>
    </lineage>
</organism>
<name>A0A2R5FWT3_NOSCO</name>
<dbReference type="InterPro" id="IPR047710">
    <property type="entry name" value="Transpos_IS5-like"/>
</dbReference>
<sequence>MSLVTMYRKQEQTTIPPENFELPFEGKLSEDNRWVIMADLIPWAEFEEEYSSFFSAEMGAPAKSFRVALGALIIKEKLGISDRETVEQIKENPYLQYFIGISSYINEAPFDPSMLVHFRERISADLVNKVNQETVKRMLETTSSTLATESTESTESTQKKIEELEKEDNTPKNRGKLILDATCAPADISYPTDFELLNQARKQTERIIDLLYEQIKGTLEKKPRTYREIARKNYLEVAKKRRVSQKDRKKAIKKQLQYIKRNLSHIDQLIRSGATLEKLSTKQYKMLLVVVEVYRQQLWLYENKKQSIDDRIVSLSQPHIRPIVRGKAGKAVEFGAKLSASYFDGYVFLDHISWDNFNESGDLKSQVEAYKNYTGYYPESVHVDKIYRTRENRAWCKGRGIIMSGPPLGRPPANVSKEKKKQDLESERIRNCIEGKFGQAKRRFSLNRVMAKLSHTSETAIAITFLVMNLSTHLSRVFYAFLCLFLKTAPFLQFRITENYDFISYKQEKLIFDFA</sequence>
<dbReference type="PANTHER" id="PTHR33803:SF3">
    <property type="entry name" value="BLL1974 PROTEIN"/>
    <property type="match status" value="1"/>
</dbReference>
<feature type="domain" description="Transposase DDE" evidence="3">
    <location>
        <begin position="381"/>
        <end position="470"/>
    </location>
</feature>
<feature type="compositionally biased region" description="Basic and acidic residues" evidence="1">
    <location>
        <begin position="157"/>
        <end position="169"/>
    </location>
</feature>
<dbReference type="PANTHER" id="PTHR33803">
    <property type="entry name" value="IS1478 TRANSPOSASE"/>
    <property type="match status" value="1"/>
</dbReference>
<protein>
    <submittedName>
        <fullName evidence="4">Transposase</fullName>
    </submittedName>
</protein>
<dbReference type="Pfam" id="PF05598">
    <property type="entry name" value="DUF772"/>
    <property type="match status" value="1"/>
</dbReference>
<dbReference type="EMBL" id="BDUD01000002">
    <property type="protein sequence ID" value="GBG23222.1"/>
    <property type="molecule type" value="Genomic_DNA"/>
</dbReference>
<evidence type="ECO:0000259" key="3">
    <source>
        <dbReference type="Pfam" id="PF13586"/>
    </source>
</evidence>
<reference evidence="4 5" key="1">
    <citation type="submission" date="2017-06" db="EMBL/GenBank/DDBJ databases">
        <title>Genome sequencing of cyanobaciteial culture collection at National Institute for Environmental Studies (NIES).</title>
        <authorList>
            <person name="Hirose Y."/>
            <person name="Shimura Y."/>
            <person name="Fujisawa T."/>
            <person name="Nakamura Y."/>
            <person name="Kawachi M."/>
        </authorList>
    </citation>
    <scope>NUCLEOTIDE SEQUENCE [LARGE SCALE GENOMIC DNA]</scope>
    <source>
        <strain evidence="4 5">NIES-4072</strain>
    </source>
</reference>
<evidence type="ECO:0000313" key="4">
    <source>
        <dbReference type="EMBL" id="GBG23222.1"/>
    </source>
</evidence>
<keyword evidence="5" id="KW-1185">Reference proteome</keyword>
<comment type="caution">
    <text evidence="4">The sequence shown here is derived from an EMBL/GenBank/DDBJ whole genome shotgun (WGS) entry which is preliminary data.</text>
</comment>
<feature type="region of interest" description="Disordered" evidence="1">
    <location>
        <begin position="141"/>
        <end position="169"/>
    </location>
</feature>
<dbReference type="Pfam" id="PF13586">
    <property type="entry name" value="DDE_Tnp_1_2"/>
    <property type="match status" value="1"/>
</dbReference>
<dbReference type="Proteomes" id="UP000245124">
    <property type="component" value="Unassembled WGS sequence"/>
</dbReference>
<proteinExistence type="predicted"/>
<dbReference type="InterPro" id="IPR008490">
    <property type="entry name" value="Transposase_InsH_N"/>
</dbReference>
<evidence type="ECO:0000256" key="1">
    <source>
        <dbReference type="SAM" id="MobiDB-lite"/>
    </source>
</evidence>
<dbReference type="AlphaFoldDB" id="A0A2R5FWT3"/>
<evidence type="ECO:0000259" key="2">
    <source>
        <dbReference type="Pfam" id="PF05598"/>
    </source>
</evidence>
<dbReference type="NCBIfam" id="NF033578">
    <property type="entry name" value="transpos_IS5_1"/>
    <property type="match status" value="1"/>
</dbReference>
<feature type="compositionally biased region" description="Low complexity" evidence="1">
    <location>
        <begin position="141"/>
        <end position="156"/>
    </location>
</feature>
<feature type="domain" description="Transposase InsH N-terminal" evidence="2">
    <location>
        <begin position="24"/>
        <end position="121"/>
    </location>
</feature>
<accession>A0A2R5FWT3</accession>